<protein>
    <submittedName>
        <fullName evidence="1">Uncharacterized protein</fullName>
    </submittedName>
</protein>
<dbReference type="EMBL" id="CP003372">
    <property type="protein sequence ID" value="AGB30398.1"/>
    <property type="molecule type" value="Genomic_DNA"/>
</dbReference>
<dbReference type="Proteomes" id="UP000011593">
    <property type="component" value="Unassembled WGS sequence"/>
</dbReference>
<keyword evidence="4" id="KW-1185">Reference proteome</keyword>
<dbReference type="Proteomes" id="UP000010843">
    <property type="component" value="Chromosome"/>
</dbReference>
<evidence type="ECO:0000313" key="2">
    <source>
        <dbReference type="EMBL" id="ELY79377.1"/>
    </source>
</evidence>
<proteinExistence type="predicted"/>
<sequence length="401" mass="44667">MDGSVFVSFHSTERPQYDELVSPTLSACAEVGLVTESAAPPDTDTVTLSDRNRTAVYDGNRAVQLNFRIDGWDGPIDSVLNITTTANTLVSVDADPDDEYTGFARDLVALIRSLGVELDPIYVSTFNTHVEPTTPSPETVLPFEFPLDIERIPWLGVYSEPVIEQLGGREYVLETPAWKVEELENGNILIITTRTPWEGYHSKLPADEHLLGEADAERATADDESDGLSDPFATLDRGEIGADVCVYRDDISEQFRNEDLHLVRVRVDERGDLRRLEDGSFVRNVVEDDSGGKADVIGRMLDDSPDDTTRDEQMVSALLHESIPPSFVRLEEPDSQNVVTKVMDLDVKTDKHDLLVSLGRVAHLETFDEDEDLEMMCNALDKIADLEDIDGIERTLEEWLG</sequence>
<organism evidence="1 3">
    <name type="scientific">Natrinema pellirubrum (strain DSM 15624 / CIP 106293 / JCM 10476 / NCIMB 786 / 157)</name>
    <dbReference type="NCBI Taxonomy" id="797303"/>
    <lineage>
        <taxon>Archaea</taxon>
        <taxon>Methanobacteriati</taxon>
        <taxon>Methanobacteriota</taxon>
        <taxon>Stenosarchaea group</taxon>
        <taxon>Halobacteria</taxon>
        <taxon>Halobacteriales</taxon>
        <taxon>Natrialbaceae</taxon>
        <taxon>Natrinema</taxon>
    </lineage>
</organism>
<reference evidence="3" key="1">
    <citation type="submission" date="2012-02" db="EMBL/GenBank/DDBJ databases">
        <title>Complete sequence of chromosome of Natrinema pellirubrum DSM 15624.</title>
        <authorList>
            <person name="Lucas S."/>
            <person name="Han J."/>
            <person name="Lapidus A."/>
            <person name="Cheng J.-F."/>
            <person name="Goodwin L."/>
            <person name="Pitluck S."/>
            <person name="Peters L."/>
            <person name="Teshima H."/>
            <person name="Detter J.C."/>
            <person name="Han C."/>
            <person name="Tapia R."/>
            <person name="Land M."/>
            <person name="Hauser L."/>
            <person name="Kyrpides N."/>
            <person name="Ivanova N."/>
            <person name="Pagani I."/>
            <person name="Sproer C."/>
            <person name="Anderson I."/>
            <person name="Woyke T."/>
        </authorList>
    </citation>
    <scope>NUCLEOTIDE SEQUENCE [LARGE SCALE GENOMIC DNA]</scope>
    <source>
        <strain evidence="3">DSM 15624 / JCM 10476 / NCIMB 786</strain>
    </source>
</reference>
<dbReference type="HOGENOM" id="CLU_675455_0_0_2"/>
<dbReference type="eggNOG" id="arCOG09139">
    <property type="taxonomic scope" value="Archaea"/>
</dbReference>
<reference evidence="2 4" key="3">
    <citation type="journal article" date="2014" name="PLoS Genet.">
        <title>Phylogenetically driven sequencing of extremely halophilic archaea reveals strategies for static and dynamic osmo-response.</title>
        <authorList>
            <person name="Becker E.A."/>
            <person name="Seitzer P.M."/>
            <person name="Tritt A."/>
            <person name="Larsen D."/>
            <person name="Krusor M."/>
            <person name="Yao A.I."/>
            <person name="Wu D."/>
            <person name="Madern D."/>
            <person name="Eisen J.A."/>
            <person name="Darling A.E."/>
            <person name="Facciotti M.T."/>
        </authorList>
    </citation>
    <scope>NUCLEOTIDE SEQUENCE [LARGE SCALE GENOMIC DNA]</scope>
    <source>
        <strain evidence="2 4">DSM 15624</strain>
    </source>
</reference>
<dbReference type="OrthoDB" id="194281at2157"/>
<reference evidence="1" key="2">
    <citation type="submission" date="2012-02" db="EMBL/GenBank/DDBJ databases">
        <title>Complete sequence of chromosome of Natrinema pellirubrum DSM 15624.</title>
        <authorList>
            <consortium name="US DOE Joint Genome Institute"/>
            <person name="Lucas S."/>
            <person name="Han J."/>
            <person name="Lapidus A."/>
            <person name="Cheng J.-F."/>
            <person name="Goodwin L."/>
            <person name="Pitluck S."/>
            <person name="Peters L."/>
            <person name="Teshima H."/>
            <person name="Detter J.C."/>
            <person name="Han C."/>
            <person name="Tapia R."/>
            <person name="Land M."/>
            <person name="Hauser L."/>
            <person name="Kyrpides N."/>
            <person name="Ivanova N."/>
            <person name="Pagani I."/>
            <person name="Sproer C."/>
            <person name="Anderson I."/>
            <person name="Woyke T."/>
        </authorList>
    </citation>
    <scope>NUCLEOTIDE SEQUENCE</scope>
    <source>
        <strain evidence="1">DSM 15624</strain>
    </source>
</reference>
<dbReference type="EMBL" id="AOIE01000023">
    <property type="protein sequence ID" value="ELY79377.1"/>
    <property type="molecule type" value="Genomic_DNA"/>
</dbReference>
<name>L0JHT2_NATP1</name>
<dbReference type="AlphaFoldDB" id="L0JHT2"/>
<dbReference type="KEGG" id="npe:Natpe_0468"/>
<accession>L0JHT2</accession>
<evidence type="ECO:0000313" key="1">
    <source>
        <dbReference type="EMBL" id="AGB30398.1"/>
    </source>
</evidence>
<evidence type="ECO:0000313" key="4">
    <source>
        <dbReference type="Proteomes" id="UP000011593"/>
    </source>
</evidence>
<gene>
    <name evidence="1" type="ordered locus">Natpe_0468</name>
    <name evidence="2" type="ORF">C488_04467</name>
</gene>
<evidence type="ECO:0000313" key="3">
    <source>
        <dbReference type="Proteomes" id="UP000010843"/>
    </source>
</evidence>
<dbReference type="STRING" id="797303.Natpe_0468"/>
<dbReference type="PATRIC" id="fig|797303.5.peg.915"/>